<feature type="region of interest" description="Disordered" evidence="1">
    <location>
        <begin position="1"/>
        <end position="27"/>
    </location>
</feature>
<evidence type="ECO:0000313" key="2">
    <source>
        <dbReference type="EMBL" id="JAD86700.1"/>
    </source>
</evidence>
<evidence type="ECO:0000256" key="1">
    <source>
        <dbReference type="SAM" id="MobiDB-lite"/>
    </source>
</evidence>
<dbReference type="AlphaFoldDB" id="A0A0A9DM24"/>
<feature type="region of interest" description="Disordered" evidence="1">
    <location>
        <begin position="51"/>
        <end position="77"/>
    </location>
</feature>
<feature type="region of interest" description="Disordered" evidence="1">
    <location>
        <begin position="85"/>
        <end position="104"/>
    </location>
</feature>
<protein>
    <submittedName>
        <fullName evidence="2">Uncharacterized protein</fullName>
    </submittedName>
</protein>
<sequence length="104" mass="11508">MAAAMNRQWGRGSGWEGPKYRSQRRGRRHCHNRHIGLVWLVVALALSSSARPRASSSSPWPSPPASPFMQRSRSHVQHPVLVRGTAIETTDHASVDFGDPWDGG</sequence>
<accession>A0A0A9DM24</accession>
<dbReference type="EMBL" id="GBRH01211195">
    <property type="protein sequence ID" value="JAD86700.1"/>
    <property type="molecule type" value="Transcribed_RNA"/>
</dbReference>
<name>A0A0A9DM24_ARUDO</name>
<reference evidence="2" key="2">
    <citation type="journal article" date="2015" name="Data Brief">
        <title>Shoot transcriptome of the giant reed, Arundo donax.</title>
        <authorList>
            <person name="Barrero R.A."/>
            <person name="Guerrero F.D."/>
            <person name="Moolhuijzen P."/>
            <person name="Goolsby J.A."/>
            <person name="Tidwell J."/>
            <person name="Bellgard S.E."/>
            <person name="Bellgard M.I."/>
        </authorList>
    </citation>
    <scope>NUCLEOTIDE SEQUENCE</scope>
    <source>
        <tissue evidence="2">Shoot tissue taken approximately 20 cm above the soil surface</tissue>
    </source>
</reference>
<organism evidence="2">
    <name type="scientific">Arundo donax</name>
    <name type="common">Giant reed</name>
    <name type="synonym">Donax arundinaceus</name>
    <dbReference type="NCBI Taxonomy" id="35708"/>
    <lineage>
        <taxon>Eukaryota</taxon>
        <taxon>Viridiplantae</taxon>
        <taxon>Streptophyta</taxon>
        <taxon>Embryophyta</taxon>
        <taxon>Tracheophyta</taxon>
        <taxon>Spermatophyta</taxon>
        <taxon>Magnoliopsida</taxon>
        <taxon>Liliopsida</taxon>
        <taxon>Poales</taxon>
        <taxon>Poaceae</taxon>
        <taxon>PACMAD clade</taxon>
        <taxon>Arundinoideae</taxon>
        <taxon>Arundineae</taxon>
        <taxon>Arundo</taxon>
    </lineage>
</organism>
<proteinExistence type="predicted"/>
<reference evidence="2" key="1">
    <citation type="submission" date="2014-09" db="EMBL/GenBank/DDBJ databases">
        <authorList>
            <person name="Magalhaes I.L.F."/>
            <person name="Oliveira U."/>
            <person name="Santos F.R."/>
            <person name="Vidigal T.H.D.A."/>
            <person name="Brescovit A.D."/>
            <person name="Santos A.J."/>
        </authorList>
    </citation>
    <scope>NUCLEOTIDE SEQUENCE</scope>
    <source>
        <tissue evidence="2">Shoot tissue taken approximately 20 cm above the soil surface</tissue>
    </source>
</reference>